<proteinExistence type="predicted"/>
<dbReference type="EMBL" id="BRYA01000077">
    <property type="protein sequence ID" value="GMI37859.1"/>
    <property type="molecule type" value="Genomic_DNA"/>
</dbReference>
<dbReference type="InterPro" id="IPR036691">
    <property type="entry name" value="Endo/exonu/phosph_ase_sf"/>
</dbReference>
<dbReference type="InterPro" id="IPR046985">
    <property type="entry name" value="IP5"/>
</dbReference>
<organism evidence="3 4">
    <name type="scientific">Triparma columacea</name>
    <dbReference type="NCBI Taxonomy" id="722753"/>
    <lineage>
        <taxon>Eukaryota</taxon>
        <taxon>Sar</taxon>
        <taxon>Stramenopiles</taxon>
        <taxon>Ochrophyta</taxon>
        <taxon>Bolidophyceae</taxon>
        <taxon>Parmales</taxon>
        <taxon>Triparmaceae</taxon>
        <taxon>Triparma</taxon>
    </lineage>
</organism>
<evidence type="ECO:0000313" key="4">
    <source>
        <dbReference type="Proteomes" id="UP001165065"/>
    </source>
</evidence>
<feature type="region of interest" description="Disordered" evidence="1">
    <location>
        <begin position="1"/>
        <end position="44"/>
    </location>
</feature>
<evidence type="ECO:0000313" key="3">
    <source>
        <dbReference type="EMBL" id="GMI37859.1"/>
    </source>
</evidence>
<gene>
    <name evidence="3" type="ORF">TrCOL_g7953</name>
</gene>
<dbReference type="Proteomes" id="UP001165065">
    <property type="component" value="Unassembled WGS sequence"/>
</dbReference>
<keyword evidence="4" id="KW-1185">Reference proteome</keyword>
<dbReference type="AlphaFoldDB" id="A0A9W7G8T3"/>
<protein>
    <recommendedName>
        <fullName evidence="2">Inositol polyphosphate-related phosphatase domain-containing protein</fullName>
    </recommendedName>
</protein>
<dbReference type="GO" id="GO:0004439">
    <property type="term" value="F:phosphatidylinositol-4,5-bisphosphate 5-phosphatase activity"/>
    <property type="evidence" value="ECO:0007669"/>
    <property type="project" value="TreeGrafter"/>
</dbReference>
<feature type="region of interest" description="Disordered" evidence="1">
    <location>
        <begin position="347"/>
        <end position="380"/>
    </location>
</feature>
<feature type="region of interest" description="Disordered" evidence="1">
    <location>
        <begin position="813"/>
        <end position="832"/>
    </location>
</feature>
<dbReference type="SMART" id="SM00128">
    <property type="entry name" value="IPPc"/>
    <property type="match status" value="1"/>
</dbReference>
<dbReference type="PANTHER" id="PTHR11200:SF300">
    <property type="entry name" value="TYPE II INOSITOL 1,4,5-TRISPHOSPHATE 5-PHOSPHATASE"/>
    <property type="match status" value="1"/>
</dbReference>
<dbReference type="InterPro" id="IPR000300">
    <property type="entry name" value="IPPc"/>
</dbReference>
<comment type="caution">
    <text evidence="3">The sequence shown here is derived from an EMBL/GenBank/DDBJ whole genome shotgun (WGS) entry which is preliminary data.</text>
</comment>
<dbReference type="Gene3D" id="3.60.10.10">
    <property type="entry name" value="Endonuclease/exonuclease/phosphatase"/>
    <property type="match status" value="2"/>
</dbReference>
<sequence>MEMSSSSPTPLVHSPASDAPPPPVLAPNIGSRSNTPPPEVLNSNSPFKTFSDSIHHLLDHTSSSYISLHPLTVYCGTYNVNGKVEQDEHRILEWLETGLMSEAGEPDIFAIGLQEIVDLSAGNVVMDGFNPTVSNESAGAWVEKFTSCLETFACAHTHRYDLIATHHMVGTQLVVFAKDLASPLIGDVQCRSVPCGNMGLGNKGGVLIRMDIMDTSVCFVSSHFAAHRGKVKARNRDYHTIANRHCFVDLAMEKFRKTMAASHRARNKTRKRDRIKGIVRKEQRDIHAKHSDTMAEVHGQMLKLKVGTLKGGKGGKAGDRESIMVKSKASEVDKNWWQDGQDALFDNDRSTLGYRPASYKQRKEGSEGGSEEGGDGLEDGASRISLLKKMRLRSSMEEVDEGGKDSEDESDEEKANTFEEGFSEDEDEYNEDMDLFGRTESLDAGAMDAGEAAEVGDQGDAALGRLCALDHDLVFWMGDLNYRMAVEAKDDEVFELLRVVAAERESLEAGNVESAADMLLGYDQLNIERRNNRVFQGFHEGRTNFLPTYKYIPGDTETEWYDQRPDKKKRCPAWCDRILWRRKHSHHHEDVTLLQYRRVDFLYASDHKPVNALFEVKVKRIEEDEKRVLLERVVGEARRTVEGGHGIVSVKGCFSFGGAFRSGKGRGEWDEIEGRGGIIDKGRIGRVVSNGMKEFGRRRSGISKGAPGTINGDEDMALVTIENKGKIRVSYKLSGVPEWLEVSAEGEGLDLEGEIEPGEKRKIWGDVKAGYEVKAGGRYMDVVSVKVEGGADKCFGAVNWKLRWQAKEIEEKVKRGEDKGDERKMKKMLGLR</sequence>
<feature type="domain" description="Inositol polyphosphate-related phosphatase" evidence="2">
    <location>
        <begin position="69"/>
        <end position="622"/>
    </location>
</feature>
<reference evidence="4" key="1">
    <citation type="journal article" date="2023" name="Commun. Biol.">
        <title>Genome analysis of Parmales, the sister group of diatoms, reveals the evolutionary specialization of diatoms from phago-mixotrophs to photoautotrophs.</title>
        <authorList>
            <person name="Ban H."/>
            <person name="Sato S."/>
            <person name="Yoshikawa S."/>
            <person name="Yamada K."/>
            <person name="Nakamura Y."/>
            <person name="Ichinomiya M."/>
            <person name="Sato N."/>
            <person name="Blanc-Mathieu R."/>
            <person name="Endo H."/>
            <person name="Kuwata A."/>
            <person name="Ogata H."/>
        </authorList>
    </citation>
    <scope>NUCLEOTIDE SEQUENCE [LARGE SCALE GENOMIC DNA]</scope>
</reference>
<dbReference type="PANTHER" id="PTHR11200">
    <property type="entry name" value="INOSITOL 5-PHOSPHATASE"/>
    <property type="match status" value="1"/>
</dbReference>
<dbReference type="GO" id="GO:0046856">
    <property type="term" value="P:phosphatidylinositol dephosphorylation"/>
    <property type="evidence" value="ECO:0007669"/>
    <property type="project" value="InterPro"/>
</dbReference>
<feature type="compositionally biased region" description="Basic and acidic residues" evidence="1">
    <location>
        <begin position="813"/>
        <end position="824"/>
    </location>
</feature>
<dbReference type="OrthoDB" id="193722at2759"/>
<feature type="compositionally biased region" description="Acidic residues" evidence="1">
    <location>
        <begin position="369"/>
        <end position="378"/>
    </location>
</feature>
<evidence type="ECO:0000256" key="1">
    <source>
        <dbReference type="SAM" id="MobiDB-lite"/>
    </source>
</evidence>
<accession>A0A9W7G8T3</accession>
<dbReference type="SUPFAM" id="SSF56219">
    <property type="entry name" value="DNase I-like"/>
    <property type="match status" value="2"/>
</dbReference>
<evidence type="ECO:0000259" key="2">
    <source>
        <dbReference type="SMART" id="SM00128"/>
    </source>
</evidence>
<name>A0A9W7G8T3_9STRA</name>
<dbReference type="Pfam" id="PF22669">
    <property type="entry name" value="Exo_endo_phos2"/>
    <property type="match status" value="2"/>
</dbReference>
<feature type="region of interest" description="Disordered" evidence="1">
    <location>
        <begin position="393"/>
        <end position="429"/>
    </location>
</feature>